<keyword evidence="1" id="KW-0732">Signal</keyword>
<dbReference type="EMBL" id="SWLG01000001">
    <property type="protein sequence ID" value="TLS39279.1"/>
    <property type="molecule type" value="Genomic_DNA"/>
</dbReference>
<name>A0A5R9F9U1_9BACL</name>
<evidence type="ECO:0000256" key="1">
    <source>
        <dbReference type="SAM" id="SignalP"/>
    </source>
</evidence>
<comment type="caution">
    <text evidence="2">The sequence shown here is derived from an EMBL/GenBank/DDBJ whole genome shotgun (WGS) entry which is preliminary data.</text>
</comment>
<dbReference type="AlphaFoldDB" id="A0A5R9F9U1"/>
<gene>
    <name evidence="2" type="ORF">FCL54_02950</name>
</gene>
<dbReference type="RefSeq" id="WP_138122966.1">
    <property type="nucleotide sequence ID" value="NZ_SWLG01000001.1"/>
</dbReference>
<evidence type="ECO:0008006" key="4">
    <source>
        <dbReference type="Google" id="ProtNLM"/>
    </source>
</evidence>
<dbReference type="OrthoDB" id="2858597at2"/>
<evidence type="ECO:0000313" key="2">
    <source>
        <dbReference type="EMBL" id="TLS39279.1"/>
    </source>
</evidence>
<proteinExistence type="predicted"/>
<reference evidence="2 3" key="1">
    <citation type="submission" date="2019-04" db="EMBL/GenBank/DDBJ databases">
        <title>Bacillus caeni sp. nov., a bacterium isolated from mangrove sediment.</title>
        <authorList>
            <person name="Huang H."/>
            <person name="Mo K."/>
            <person name="Hu Y."/>
        </authorList>
    </citation>
    <scope>NUCLEOTIDE SEQUENCE [LARGE SCALE GENOMIC DNA]</scope>
    <source>
        <strain evidence="2 3">HB172195</strain>
    </source>
</reference>
<feature type="signal peptide" evidence="1">
    <location>
        <begin position="1"/>
        <end position="28"/>
    </location>
</feature>
<evidence type="ECO:0000313" key="3">
    <source>
        <dbReference type="Proteomes" id="UP000308230"/>
    </source>
</evidence>
<dbReference type="Proteomes" id="UP000308230">
    <property type="component" value="Unassembled WGS sequence"/>
</dbReference>
<keyword evidence="3" id="KW-1185">Reference proteome</keyword>
<sequence>MGKLKKYFMSLMLLGILLLAVGCTNSDASGEENEVQNTSKQNLQTVLKNVFTGPTEEQEEMLYSVDDMEKKSEMLSEYHQENFKPYLSERFYEDFVRTNGAFMTVGFAPPDYVFKVKDIKIEEGKSYYEFNVNVSYTNKQSDESEILNVKGHAQTNEEGKVTSIKYINPEDIYTALGK</sequence>
<organism evidence="2 3">
    <name type="scientific">Exobacillus caeni</name>
    <dbReference type="NCBI Taxonomy" id="2574798"/>
    <lineage>
        <taxon>Bacteria</taxon>
        <taxon>Bacillati</taxon>
        <taxon>Bacillota</taxon>
        <taxon>Bacilli</taxon>
        <taxon>Bacillales</taxon>
        <taxon>Guptibacillaceae</taxon>
        <taxon>Exobacillus</taxon>
    </lineage>
</organism>
<dbReference type="PROSITE" id="PS51257">
    <property type="entry name" value="PROKAR_LIPOPROTEIN"/>
    <property type="match status" value="1"/>
</dbReference>
<feature type="chain" id="PRO_5024436828" description="Lipoprotein" evidence="1">
    <location>
        <begin position="29"/>
        <end position="178"/>
    </location>
</feature>
<accession>A0A5R9F9U1</accession>
<protein>
    <recommendedName>
        <fullName evidence="4">Lipoprotein</fullName>
    </recommendedName>
</protein>